<dbReference type="RefSeq" id="WP_028599662.1">
    <property type="nucleotide sequence ID" value="NZ_BIMM01000031.1"/>
</dbReference>
<feature type="transmembrane region" description="Helical" evidence="1">
    <location>
        <begin position="12"/>
        <end position="32"/>
    </location>
</feature>
<dbReference type="EMBL" id="NFEZ01000004">
    <property type="protein sequence ID" value="PLT45772.1"/>
    <property type="molecule type" value="Genomic_DNA"/>
</dbReference>
<comment type="caution">
    <text evidence="2">The sequence shown here is derived from an EMBL/GenBank/DDBJ whole genome shotgun (WGS) entry which is preliminary data.</text>
</comment>
<keyword evidence="1" id="KW-1133">Transmembrane helix</keyword>
<proteinExistence type="predicted"/>
<feature type="transmembrane region" description="Helical" evidence="1">
    <location>
        <begin position="393"/>
        <end position="414"/>
    </location>
</feature>
<feature type="transmembrane region" description="Helical" evidence="1">
    <location>
        <begin position="239"/>
        <end position="258"/>
    </location>
</feature>
<keyword evidence="3" id="KW-1185">Reference proteome</keyword>
<gene>
    <name evidence="2" type="ORF">B8V81_4203</name>
</gene>
<organism evidence="2 3">
    <name type="scientific">Paenibacillus pasadenensis</name>
    <dbReference type="NCBI Taxonomy" id="217090"/>
    <lineage>
        <taxon>Bacteria</taxon>
        <taxon>Bacillati</taxon>
        <taxon>Bacillota</taxon>
        <taxon>Bacilli</taxon>
        <taxon>Bacillales</taxon>
        <taxon>Paenibacillaceae</taxon>
        <taxon>Paenibacillus</taxon>
    </lineage>
</organism>
<evidence type="ECO:0000256" key="1">
    <source>
        <dbReference type="SAM" id="Phobius"/>
    </source>
</evidence>
<feature type="transmembrane region" description="Helical" evidence="1">
    <location>
        <begin position="457"/>
        <end position="475"/>
    </location>
</feature>
<protein>
    <submittedName>
        <fullName evidence="2">Transmembrane protein</fullName>
    </submittedName>
</protein>
<feature type="transmembrane region" description="Helical" evidence="1">
    <location>
        <begin position="111"/>
        <end position="130"/>
    </location>
</feature>
<feature type="transmembrane region" description="Helical" evidence="1">
    <location>
        <begin position="426"/>
        <end position="445"/>
    </location>
</feature>
<accession>A0A2N5N614</accession>
<feature type="transmembrane region" description="Helical" evidence="1">
    <location>
        <begin position="137"/>
        <end position="154"/>
    </location>
</feature>
<sequence length="507" mass="55988">MLDEARRTKHPARIAAAAALAAAIVILTALFVKPYLGMADNGDFFREIHNPGLYDLNETYEDRHFDYYNRIYGVREYPYDSNTAFISSLSLFIRGAIGADLLLTGDNRFDMRAIAALYAALFLAAIYLIVRQAAERLTAAGAAAAALIAVFVLADTGYTAYFSSFYGEPASYVLLLLTMALLMRLPELDRRSAGWLAAWVAAAGLFAAAKQQNAPAGILLALLGLRAAFLYQSRRLRRLAIGGAAAVAAVSVLTYGLMSDDIKHINQYHAVTRGILQNTEHPERDLQEIGLDPKFAVLAGTTYYDKYQLEPVESELMQEEFYSKFGYLALLRYYALHADRAIDKLNEAASHAYQIRPTAMGNYEKSAGREPGAKSSFFSGWSSLKQQLFPGTFRFIVLFYAVFYGGLAYLYVAAWRGRRRADQFRLEALALPGLIGLSQLGVSFLGAGDADLAKHLFLYNVCFDLMFGLMAGWVAHKIMQRLRLRGKAGKTKWKSKSSISGSSSLPS</sequence>
<evidence type="ECO:0000313" key="3">
    <source>
        <dbReference type="Proteomes" id="UP000234789"/>
    </source>
</evidence>
<keyword evidence="1 2" id="KW-0812">Transmembrane</keyword>
<reference evidence="2 3" key="1">
    <citation type="submission" date="2017-05" db="EMBL/GenBank/DDBJ databases">
        <title>Functional genome analysis of Paenibacillus pasadenensis strain R16: insights on endophytic life style and antifungal activity.</title>
        <authorList>
            <person name="Passera A."/>
            <person name="Marcolungo L."/>
            <person name="Casati P."/>
            <person name="Brasca M."/>
            <person name="Quaglino F."/>
            <person name="Delledonne M."/>
        </authorList>
    </citation>
    <scope>NUCLEOTIDE SEQUENCE [LARGE SCALE GENOMIC DNA]</scope>
    <source>
        <strain evidence="2 3">R16</strain>
    </source>
</reference>
<evidence type="ECO:0000313" key="2">
    <source>
        <dbReference type="EMBL" id="PLT45772.1"/>
    </source>
</evidence>
<dbReference type="Proteomes" id="UP000234789">
    <property type="component" value="Unassembled WGS sequence"/>
</dbReference>
<name>A0A2N5N614_9BACL</name>
<dbReference type="OrthoDB" id="129479at2"/>
<feature type="transmembrane region" description="Helical" evidence="1">
    <location>
        <begin position="215"/>
        <end position="232"/>
    </location>
</feature>
<dbReference type="AlphaFoldDB" id="A0A2N5N614"/>
<keyword evidence="1" id="KW-0472">Membrane</keyword>
<feature type="transmembrane region" description="Helical" evidence="1">
    <location>
        <begin position="193"/>
        <end position="209"/>
    </location>
</feature>
<feature type="transmembrane region" description="Helical" evidence="1">
    <location>
        <begin position="160"/>
        <end position="181"/>
    </location>
</feature>